<feature type="transmembrane region" description="Helical" evidence="7">
    <location>
        <begin position="386"/>
        <end position="406"/>
    </location>
</feature>
<evidence type="ECO:0000313" key="11">
    <source>
        <dbReference type="Proteomes" id="UP001500631"/>
    </source>
</evidence>
<evidence type="ECO:0000259" key="9">
    <source>
        <dbReference type="Pfam" id="PF13515"/>
    </source>
</evidence>
<feature type="transmembrane region" description="Helical" evidence="7">
    <location>
        <begin position="114"/>
        <end position="133"/>
    </location>
</feature>
<feature type="domain" description="Integral membrane protein YccS N-terminal" evidence="8">
    <location>
        <begin position="68"/>
        <end position="344"/>
    </location>
</feature>
<dbReference type="Pfam" id="PF13515">
    <property type="entry name" value="FUSC_2"/>
    <property type="match status" value="1"/>
</dbReference>
<keyword evidence="3 7" id="KW-0812">Transmembrane</keyword>
<evidence type="ECO:0000259" key="8">
    <source>
        <dbReference type="Pfam" id="PF12805"/>
    </source>
</evidence>
<evidence type="ECO:0000256" key="7">
    <source>
        <dbReference type="SAM" id="Phobius"/>
    </source>
</evidence>
<evidence type="ECO:0000256" key="1">
    <source>
        <dbReference type="ARBA" id="ARBA00004651"/>
    </source>
</evidence>
<evidence type="ECO:0000256" key="5">
    <source>
        <dbReference type="ARBA" id="ARBA00023136"/>
    </source>
</evidence>
<feature type="transmembrane region" description="Helical" evidence="7">
    <location>
        <begin position="66"/>
        <end position="83"/>
    </location>
</feature>
<evidence type="ECO:0000256" key="3">
    <source>
        <dbReference type="ARBA" id="ARBA00022692"/>
    </source>
</evidence>
<dbReference type="InterPro" id="IPR010019">
    <property type="entry name" value="Integral_membrane_YccS"/>
</dbReference>
<reference evidence="11" key="1">
    <citation type="journal article" date="2019" name="Int. J. Syst. Evol. Microbiol.">
        <title>The Global Catalogue of Microorganisms (GCM) 10K type strain sequencing project: providing services to taxonomists for standard genome sequencing and annotation.</title>
        <authorList>
            <consortium name="The Broad Institute Genomics Platform"/>
            <consortium name="The Broad Institute Genome Sequencing Center for Infectious Disease"/>
            <person name="Wu L."/>
            <person name="Ma J."/>
        </authorList>
    </citation>
    <scope>NUCLEOTIDE SEQUENCE [LARGE SCALE GENOMIC DNA]</scope>
    <source>
        <strain evidence="11">JCM 18424</strain>
    </source>
</reference>
<feature type="transmembrane region" description="Helical" evidence="7">
    <location>
        <begin position="506"/>
        <end position="529"/>
    </location>
</feature>
<dbReference type="Proteomes" id="UP001500631">
    <property type="component" value="Unassembled WGS sequence"/>
</dbReference>
<feature type="transmembrane region" description="Helical" evidence="7">
    <location>
        <begin position="139"/>
        <end position="158"/>
    </location>
</feature>
<comment type="similarity">
    <text evidence="6">Belongs to the YccS/YhfK family.</text>
</comment>
<feature type="transmembrane region" description="Helical" evidence="7">
    <location>
        <begin position="42"/>
        <end position="59"/>
    </location>
</feature>
<keyword evidence="11" id="KW-1185">Reference proteome</keyword>
<sequence>MKIQTDRTKKIFYHSNLLFSIRIIIALLGTTLIPAFLGEIHATIPLTLGVIAAAIADIDASPKQRIVNLSLLLTCFAIAAFSVELLFPYPGLFLIGLILSGFFFTIIGALGQKFSVISLGTLLMATYTMLGVGLFKDQYVLSCLLILGALWYGLIAWIESIVQPIRTTHEYLNHSFKTLGKFLQAKSHMFDPDETDDFKIQTSELTTINQALIKSMNESKRSLFNRLRGDQGHKRVRIMLNYYFVAQDIHERATSSHISYQKLSHQLKNSDILFRISRILSLQGKACAQIADSIKYHQPYHHNHLFEKYFKLLDESIQNADISISLRLTLQNILKNLTEIDKQFRQINQVNYISQDSTNNNIVEDEVSSFKDAYDRIKKHLTLKSALFRHSVRISLVFAIGYIIILLTHLPHGYWILMTALVICQPNYSTTQKRVLIRFAGTISGIFLGVFFVYLFNTLPTQIFAIITSAWLYFIFKNSRQASATVFITLLVFFSFSLTGESSWDVAWSRIIATIIGSVGALLAVFLLWPDWKYRTLPSLVETANHDNANYLKQTHRQYQESRIDNVDYRYARREAHENSADLSELISIMSNEPKVDHDLIDQAFRFLTLNHTFISYIATLGVHRASKLSPDIQIMFNNIEHFIHDALHLHTIDDVKNHEYCNALQEILDTFNDHDYTNIDYQVISQLQLMLQILPEIIETSNKIILKH</sequence>
<dbReference type="InterPro" id="IPR010020">
    <property type="entry name" value="Integral_membrane_YCCS_YHJK"/>
</dbReference>
<evidence type="ECO:0000256" key="2">
    <source>
        <dbReference type="ARBA" id="ARBA00022475"/>
    </source>
</evidence>
<feature type="transmembrane region" description="Helical" evidence="7">
    <location>
        <begin position="459"/>
        <end position="476"/>
    </location>
</feature>
<keyword evidence="4 7" id="KW-1133">Transmembrane helix</keyword>
<dbReference type="RefSeq" id="WP_077924776.1">
    <property type="nucleotide sequence ID" value="NZ_BAABKE010000002.1"/>
</dbReference>
<feature type="transmembrane region" description="Helical" evidence="7">
    <location>
        <begin position="89"/>
        <end position="107"/>
    </location>
</feature>
<dbReference type="NCBIfam" id="TIGR01667">
    <property type="entry name" value="YCCS_YHFK"/>
    <property type="match status" value="1"/>
</dbReference>
<dbReference type="PANTHER" id="PTHR30509">
    <property type="entry name" value="P-HYDROXYBENZOIC ACID EFFLUX PUMP SUBUNIT-RELATED"/>
    <property type="match status" value="1"/>
</dbReference>
<name>A0ABP9MJG9_9GAMM</name>
<evidence type="ECO:0000256" key="4">
    <source>
        <dbReference type="ARBA" id="ARBA00022989"/>
    </source>
</evidence>
<protein>
    <submittedName>
        <fullName evidence="10">YccS family putative transporter</fullName>
    </submittedName>
</protein>
<evidence type="ECO:0000256" key="6">
    <source>
        <dbReference type="ARBA" id="ARBA00043993"/>
    </source>
</evidence>
<dbReference type="NCBIfam" id="TIGR01666">
    <property type="entry name" value="YCCS"/>
    <property type="match status" value="1"/>
</dbReference>
<gene>
    <name evidence="10" type="primary">yccS</name>
    <name evidence="10" type="ORF">GCM10023338_06690</name>
</gene>
<dbReference type="Pfam" id="PF12805">
    <property type="entry name" value="FUSC-like"/>
    <property type="match status" value="1"/>
</dbReference>
<feature type="transmembrane region" description="Helical" evidence="7">
    <location>
        <begin position="435"/>
        <end position="453"/>
    </location>
</feature>
<accession>A0ABP9MJG9</accession>
<proteinExistence type="inferred from homology"/>
<organism evidence="10 11">
    <name type="scientific">Wohlfahrtiimonas larvae</name>
    <dbReference type="NCBI Taxonomy" id="1157986"/>
    <lineage>
        <taxon>Bacteria</taxon>
        <taxon>Pseudomonadati</taxon>
        <taxon>Pseudomonadota</taxon>
        <taxon>Gammaproteobacteria</taxon>
        <taxon>Cardiobacteriales</taxon>
        <taxon>Ignatzschineriaceae</taxon>
        <taxon>Wohlfahrtiimonas</taxon>
    </lineage>
</organism>
<comment type="subcellular location">
    <subcellularLocation>
        <location evidence="1">Cell membrane</location>
        <topology evidence="1">Multi-pass membrane protein</topology>
    </subcellularLocation>
</comment>
<keyword evidence="5 7" id="KW-0472">Membrane</keyword>
<dbReference type="EMBL" id="BAABKE010000002">
    <property type="protein sequence ID" value="GAA5096405.1"/>
    <property type="molecule type" value="Genomic_DNA"/>
</dbReference>
<dbReference type="InterPro" id="IPR032692">
    <property type="entry name" value="YccS_N"/>
</dbReference>
<dbReference type="PANTHER" id="PTHR30509:SF8">
    <property type="entry name" value="INNER MEMBRANE PROTEIN YCCS"/>
    <property type="match status" value="1"/>
</dbReference>
<feature type="domain" description="Integral membrane bound transporter" evidence="9">
    <location>
        <begin position="401"/>
        <end position="523"/>
    </location>
</feature>
<feature type="transmembrane region" description="Helical" evidence="7">
    <location>
        <begin position="483"/>
        <end position="500"/>
    </location>
</feature>
<dbReference type="InterPro" id="IPR049453">
    <property type="entry name" value="Memb_transporter_dom"/>
</dbReference>
<evidence type="ECO:0000313" key="10">
    <source>
        <dbReference type="EMBL" id="GAA5096405.1"/>
    </source>
</evidence>
<keyword evidence="2" id="KW-1003">Cell membrane</keyword>
<comment type="caution">
    <text evidence="10">The sequence shown here is derived from an EMBL/GenBank/DDBJ whole genome shotgun (WGS) entry which is preliminary data.</text>
</comment>